<reference evidence="1 2" key="1">
    <citation type="journal article" date="2024" name="G3 (Bethesda)">
        <title>Genome assembly of Hibiscus sabdariffa L. provides insights into metabolisms of medicinal natural products.</title>
        <authorList>
            <person name="Kim T."/>
        </authorList>
    </citation>
    <scope>NUCLEOTIDE SEQUENCE [LARGE SCALE GENOMIC DNA]</scope>
    <source>
        <strain evidence="1">TK-2024</strain>
        <tissue evidence="1">Old leaves</tissue>
    </source>
</reference>
<evidence type="ECO:0000313" key="2">
    <source>
        <dbReference type="Proteomes" id="UP001472677"/>
    </source>
</evidence>
<keyword evidence="2" id="KW-1185">Reference proteome</keyword>
<sequence length="68" mass="6846">MAVGSGDGGAVVGWLRFGPTSGMDWVKSPPGVWLLWGGHVVAAECTVGDHTALPVPQETMGQADGAGI</sequence>
<proteinExistence type="predicted"/>
<accession>A0ABR2GD36</accession>
<dbReference type="EMBL" id="JBBPBM010000001">
    <property type="protein sequence ID" value="KAK8600768.1"/>
    <property type="molecule type" value="Genomic_DNA"/>
</dbReference>
<evidence type="ECO:0000313" key="1">
    <source>
        <dbReference type="EMBL" id="KAK8600768.1"/>
    </source>
</evidence>
<protein>
    <submittedName>
        <fullName evidence="1">Uncharacterized protein</fullName>
    </submittedName>
</protein>
<comment type="caution">
    <text evidence="1">The sequence shown here is derived from an EMBL/GenBank/DDBJ whole genome shotgun (WGS) entry which is preliminary data.</text>
</comment>
<gene>
    <name evidence="1" type="ORF">V6N12_050617</name>
</gene>
<organism evidence="1 2">
    <name type="scientific">Hibiscus sabdariffa</name>
    <name type="common">roselle</name>
    <dbReference type="NCBI Taxonomy" id="183260"/>
    <lineage>
        <taxon>Eukaryota</taxon>
        <taxon>Viridiplantae</taxon>
        <taxon>Streptophyta</taxon>
        <taxon>Embryophyta</taxon>
        <taxon>Tracheophyta</taxon>
        <taxon>Spermatophyta</taxon>
        <taxon>Magnoliopsida</taxon>
        <taxon>eudicotyledons</taxon>
        <taxon>Gunneridae</taxon>
        <taxon>Pentapetalae</taxon>
        <taxon>rosids</taxon>
        <taxon>malvids</taxon>
        <taxon>Malvales</taxon>
        <taxon>Malvaceae</taxon>
        <taxon>Malvoideae</taxon>
        <taxon>Hibiscus</taxon>
    </lineage>
</organism>
<dbReference type="Proteomes" id="UP001472677">
    <property type="component" value="Unassembled WGS sequence"/>
</dbReference>
<name>A0ABR2GD36_9ROSI</name>